<protein>
    <submittedName>
        <fullName evidence="1">Uncharacterized protein</fullName>
    </submittedName>
</protein>
<dbReference type="AlphaFoldDB" id="A0A0J8D8A4"/>
<dbReference type="STRING" id="1121307.CLCY_4c00700"/>
<dbReference type="PATRIC" id="fig|1121307.3.peg.1722"/>
<evidence type="ECO:0000313" key="2">
    <source>
        <dbReference type="Proteomes" id="UP000036756"/>
    </source>
</evidence>
<sequence length="73" mass="8068">MISAINPYGVNSNFRAQGNAAGDYLCLDLVIKTCKSMEISVNEFWSSYDPKKFYIGIQGINFNTVGARLNVKA</sequence>
<dbReference type="OrthoDB" id="1955276at2"/>
<accession>A0A0J8D8A4</accession>
<dbReference type="RefSeq" id="WP_048570198.1">
    <property type="nucleotide sequence ID" value="NZ_LFVU01000024.1"/>
</dbReference>
<organism evidence="1 2">
    <name type="scientific">Clostridium cylindrosporum DSM 605</name>
    <dbReference type="NCBI Taxonomy" id="1121307"/>
    <lineage>
        <taxon>Bacteria</taxon>
        <taxon>Bacillati</taxon>
        <taxon>Bacillota</taxon>
        <taxon>Clostridia</taxon>
        <taxon>Eubacteriales</taxon>
        <taxon>Clostridiaceae</taxon>
        <taxon>Clostridium</taxon>
    </lineage>
</organism>
<reference evidence="1 2" key="1">
    <citation type="submission" date="2015-06" db="EMBL/GenBank/DDBJ databases">
        <title>Draft genome sequence of the purine-degrading Clostridium cylindrosporum HC-1 (DSM 605).</title>
        <authorList>
            <person name="Poehlein A."/>
            <person name="Schiel-Bengelsdorf B."/>
            <person name="Bengelsdorf F."/>
            <person name="Daniel R."/>
            <person name="Duerre P."/>
        </authorList>
    </citation>
    <scope>NUCLEOTIDE SEQUENCE [LARGE SCALE GENOMIC DNA]</scope>
    <source>
        <strain evidence="1 2">DSM 605</strain>
    </source>
</reference>
<proteinExistence type="predicted"/>
<dbReference type="EMBL" id="LFVU01000024">
    <property type="protein sequence ID" value="KMT22097.1"/>
    <property type="molecule type" value="Genomic_DNA"/>
</dbReference>
<evidence type="ECO:0000313" key="1">
    <source>
        <dbReference type="EMBL" id="KMT22097.1"/>
    </source>
</evidence>
<name>A0A0J8D8A4_CLOCY</name>
<dbReference type="Proteomes" id="UP000036756">
    <property type="component" value="Unassembled WGS sequence"/>
</dbReference>
<comment type="caution">
    <text evidence="1">The sequence shown here is derived from an EMBL/GenBank/DDBJ whole genome shotgun (WGS) entry which is preliminary data.</text>
</comment>
<gene>
    <name evidence="1" type="ORF">CLCY_4c00700</name>
</gene>
<keyword evidence="2" id="KW-1185">Reference proteome</keyword>